<keyword evidence="1" id="KW-0496">Mitochondrion</keyword>
<organism evidence="1">
    <name type="scientific">Utricularia reniformis</name>
    <dbReference type="NCBI Taxonomy" id="192314"/>
    <lineage>
        <taxon>Eukaryota</taxon>
        <taxon>Viridiplantae</taxon>
        <taxon>Streptophyta</taxon>
        <taxon>Embryophyta</taxon>
        <taxon>Tracheophyta</taxon>
        <taxon>Spermatophyta</taxon>
        <taxon>Magnoliopsida</taxon>
        <taxon>eudicotyledons</taxon>
        <taxon>Gunneridae</taxon>
        <taxon>Pentapetalae</taxon>
        <taxon>asterids</taxon>
        <taxon>lamiids</taxon>
        <taxon>Lamiales</taxon>
        <taxon>Lentibulariaceae</taxon>
        <taxon>Utricularia</taxon>
    </lineage>
</organism>
<reference evidence="1" key="1">
    <citation type="submission" date="2017-03" db="EMBL/GenBank/DDBJ databases">
        <title>The mitochondrial genome of the carnivorous plant Utricularia reniformis (Lentibulariaceae): structure, comparative analysis and evolutionary landmarks.</title>
        <authorList>
            <person name="Silva S.R."/>
            <person name="Alvarenga D.O."/>
            <person name="Michael T.P."/>
            <person name="Miranda V.F.O."/>
            <person name="Varani A.M."/>
        </authorList>
    </citation>
    <scope>NUCLEOTIDE SEQUENCE</scope>
</reference>
<proteinExistence type="predicted"/>
<sequence>MSADTSNGRGSIGRRAVLLGEGCCKFHPWRGISHEELRSYRAKGFRAFKKVYCLFRHGFETPQPFHIDIGEVVDNLIALPKGL</sequence>
<dbReference type="AlphaFoldDB" id="A0A1Y0B259"/>
<geneLocation type="mitochondrion" evidence="1"/>
<accession>A0A1Y0B259</accession>
<gene>
    <name evidence="1" type="ORF">AEK19_MT1264</name>
</gene>
<name>A0A1Y0B259_9LAMI</name>
<evidence type="ECO:0000313" key="1">
    <source>
        <dbReference type="EMBL" id="ART31471.1"/>
    </source>
</evidence>
<dbReference type="EMBL" id="KY774314">
    <property type="protein sequence ID" value="ART31471.1"/>
    <property type="molecule type" value="Genomic_DNA"/>
</dbReference>
<protein>
    <submittedName>
        <fullName evidence="1">Uncharacterized protein</fullName>
    </submittedName>
</protein>